<protein>
    <recommendedName>
        <fullName evidence="3">Resolvase/invertase-type recombinase catalytic domain-containing protein</fullName>
    </recommendedName>
</protein>
<keyword evidence="2" id="KW-1185">Reference proteome</keyword>
<reference evidence="2" key="1">
    <citation type="journal article" date="2019" name="Int. J. Syst. Evol. Microbiol.">
        <title>The Global Catalogue of Microorganisms (GCM) 10K type strain sequencing project: providing services to taxonomists for standard genome sequencing and annotation.</title>
        <authorList>
            <consortium name="The Broad Institute Genomics Platform"/>
            <consortium name="The Broad Institute Genome Sequencing Center for Infectious Disease"/>
            <person name="Wu L."/>
            <person name="Ma J."/>
        </authorList>
    </citation>
    <scope>NUCLEOTIDE SEQUENCE [LARGE SCALE GENOMIC DNA]</scope>
    <source>
        <strain evidence="2">CECT 7649</strain>
    </source>
</reference>
<organism evidence="1 2">
    <name type="scientific">Sphaerisporangium rhizosphaerae</name>
    <dbReference type="NCBI Taxonomy" id="2269375"/>
    <lineage>
        <taxon>Bacteria</taxon>
        <taxon>Bacillati</taxon>
        <taxon>Actinomycetota</taxon>
        <taxon>Actinomycetes</taxon>
        <taxon>Streptosporangiales</taxon>
        <taxon>Streptosporangiaceae</taxon>
        <taxon>Sphaerisporangium</taxon>
    </lineage>
</organism>
<evidence type="ECO:0000313" key="2">
    <source>
        <dbReference type="Proteomes" id="UP001596496"/>
    </source>
</evidence>
<proteinExistence type="predicted"/>
<evidence type="ECO:0000313" key="1">
    <source>
        <dbReference type="EMBL" id="MFC7387141.1"/>
    </source>
</evidence>
<dbReference type="EMBL" id="JBHTCG010000034">
    <property type="protein sequence ID" value="MFC7387141.1"/>
    <property type="molecule type" value="Genomic_DNA"/>
</dbReference>
<accession>A0ABW2PFL7</accession>
<dbReference type="RefSeq" id="WP_380830815.1">
    <property type="nucleotide sequence ID" value="NZ_JBHTCG010000034.1"/>
</dbReference>
<evidence type="ECO:0008006" key="3">
    <source>
        <dbReference type="Google" id="ProtNLM"/>
    </source>
</evidence>
<gene>
    <name evidence="1" type="ORF">ACFQSB_33380</name>
</gene>
<sequence>MKVLEGIAAGEHTERSFLLDLALARAEDRRRDIVKKTLNGLEAARRQGKVGGHRGDGFGAGSDVPHGGAGIAVAGLAHDAL</sequence>
<name>A0ABW2PFL7_9ACTN</name>
<comment type="caution">
    <text evidence="1">The sequence shown here is derived from an EMBL/GenBank/DDBJ whole genome shotgun (WGS) entry which is preliminary data.</text>
</comment>
<dbReference type="Proteomes" id="UP001596496">
    <property type="component" value="Unassembled WGS sequence"/>
</dbReference>